<reference evidence="3" key="1">
    <citation type="submission" date="2025-08" db="UniProtKB">
        <authorList>
            <consortium name="Ensembl"/>
        </authorList>
    </citation>
    <scope>IDENTIFICATION</scope>
</reference>
<name>A0A8C6N195_MUSSI</name>
<feature type="region of interest" description="Disordered" evidence="1">
    <location>
        <begin position="87"/>
        <end position="250"/>
    </location>
</feature>
<evidence type="ECO:0000256" key="2">
    <source>
        <dbReference type="SAM" id="SignalP"/>
    </source>
</evidence>
<proteinExistence type="predicted"/>
<dbReference type="GeneTree" id="ENSGT00670000099437"/>
<evidence type="ECO:0000256" key="1">
    <source>
        <dbReference type="SAM" id="MobiDB-lite"/>
    </source>
</evidence>
<feature type="chain" id="PRO_5034718368" evidence="2">
    <location>
        <begin position="22"/>
        <end position="274"/>
    </location>
</feature>
<keyword evidence="4" id="KW-1185">Reference proteome</keyword>
<sequence length="274" mass="30908">MLLRVTTSAALLLLPLPPLLALLLGAASSAPLMPRPSKEELTRCLAEVVMEVLTLGQAQRGPCTALLHKEIFETEPHSCVSPEEKKLLGEDFNQQESGKMRSSQEIRKEEEEDEAERTHKSEVQEQAVHTKLHSQLHQEEEEEEKEEEEKSMPGKTSEHVWKQHPEGGLQKRVAEKASDEETAQFQAEGKGMQLLGKGRNLWQGAGRVGGERREESSKHRHHLEQPGTKAKQEEEAEEEEALEQEEHDVERLERMQEQLKKATAMLGEALGREG</sequence>
<dbReference type="Ensembl" id="ENSMSIT00000035136.1">
    <property type="protein sequence ID" value="ENSMSIP00000027861.1"/>
    <property type="gene ID" value="ENSMSIG00000023487.1"/>
</dbReference>
<dbReference type="Proteomes" id="UP000694415">
    <property type="component" value="Unplaced"/>
</dbReference>
<accession>A0A8C6N195</accession>
<feature type="compositionally biased region" description="Basic and acidic residues" evidence="1">
    <location>
        <begin position="148"/>
        <end position="165"/>
    </location>
</feature>
<evidence type="ECO:0000313" key="4">
    <source>
        <dbReference type="Proteomes" id="UP000694415"/>
    </source>
</evidence>
<feature type="signal peptide" evidence="2">
    <location>
        <begin position="1"/>
        <end position="21"/>
    </location>
</feature>
<keyword evidence="2" id="KW-0732">Signal</keyword>
<reference evidence="3" key="2">
    <citation type="submission" date="2025-09" db="UniProtKB">
        <authorList>
            <consortium name="Ensembl"/>
        </authorList>
    </citation>
    <scope>IDENTIFICATION</scope>
</reference>
<evidence type="ECO:0000313" key="3">
    <source>
        <dbReference type="Ensembl" id="ENSMSIP00000027861.1"/>
    </source>
</evidence>
<feature type="compositionally biased region" description="Acidic residues" evidence="1">
    <location>
        <begin position="234"/>
        <end position="247"/>
    </location>
</feature>
<organism evidence="3 4">
    <name type="scientific">Mus spicilegus</name>
    <name type="common">Mound-building mouse</name>
    <dbReference type="NCBI Taxonomy" id="10103"/>
    <lineage>
        <taxon>Eukaryota</taxon>
        <taxon>Metazoa</taxon>
        <taxon>Chordata</taxon>
        <taxon>Craniata</taxon>
        <taxon>Vertebrata</taxon>
        <taxon>Euteleostomi</taxon>
        <taxon>Mammalia</taxon>
        <taxon>Eutheria</taxon>
        <taxon>Euarchontoglires</taxon>
        <taxon>Glires</taxon>
        <taxon>Rodentia</taxon>
        <taxon>Myomorpha</taxon>
        <taxon>Muroidea</taxon>
        <taxon>Muridae</taxon>
        <taxon>Murinae</taxon>
        <taxon>Mus</taxon>
        <taxon>Mus</taxon>
    </lineage>
</organism>
<feature type="compositionally biased region" description="Basic and acidic residues" evidence="1">
    <location>
        <begin position="98"/>
        <end position="109"/>
    </location>
</feature>
<protein>
    <submittedName>
        <fullName evidence="3">Coiled-coil glutamate-rich protein 2</fullName>
    </submittedName>
</protein>
<dbReference type="AlphaFoldDB" id="A0A8C6N195"/>